<dbReference type="InterPro" id="IPR028366">
    <property type="entry name" value="PhoU"/>
</dbReference>
<name>A0ABR7N5J1_9FIRM</name>
<dbReference type="Pfam" id="PF01895">
    <property type="entry name" value="PhoU"/>
    <property type="match status" value="2"/>
</dbReference>
<evidence type="ECO:0000256" key="1">
    <source>
        <dbReference type="PIRNR" id="PIRNR003107"/>
    </source>
</evidence>
<keyword evidence="1" id="KW-0592">Phosphate transport</keyword>
<comment type="similarity">
    <text evidence="1">Belongs to the PhoU family.</text>
</comment>
<comment type="caution">
    <text evidence="3">The sequence shown here is derived from an EMBL/GenBank/DDBJ whole genome shotgun (WGS) entry which is preliminary data.</text>
</comment>
<keyword evidence="1" id="KW-0963">Cytoplasm</keyword>
<reference evidence="3 4" key="1">
    <citation type="submission" date="2020-08" db="EMBL/GenBank/DDBJ databases">
        <title>Genome public.</title>
        <authorList>
            <person name="Liu C."/>
            <person name="Sun Q."/>
        </authorList>
    </citation>
    <scope>NUCLEOTIDE SEQUENCE [LARGE SCALE GENOMIC DNA]</scope>
    <source>
        <strain evidence="3 4">NSJ-46</strain>
    </source>
</reference>
<dbReference type="EMBL" id="JACRSZ010000001">
    <property type="protein sequence ID" value="MBC8571670.1"/>
    <property type="molecule type" value="Genomic_DNA"/>
</dbReference>
<comment type="function">
    <text evidence="1">Plays a role in the regulation of phosphate uptake.</text>
</comment>
<organism evidence="3 4">
    <name type="scientific">Jingyaoa shaoxingensis</name>
    <dbReference type="NCBI Taxonomy" id="2763671"/>
    <lineage>
        <taxon>Bacteria</taxon>
        <taxon>Bacillati</taxon>
        <taxon>Bacillota</taxon>
        <taxon>Clostridia</taxon>
        <taxon>Lachnospirales</taxon>
        <taxon>Lachnospiraceae</taxon>
        <taxon>Jingyaoa</taxon>
    </lineage>
</organism>
<dbReference type="Gene3D" id="1.20.58.220">
    <property type="entry name" value="Phosphate transport system protein phou homolog 2, domain 2"/>
    <property type="match status" value="1"/>
</dbReference>
<feature type="domain" description="PhoU" evidence="2">
    <location>
        <begin position="119"/>
        <end position="204"/>
    </location>
</feature>
<dbReference type="NCBIfam" id="TIGR02135">
    <property type="entry name" value="phoU_full"/>
    <property type="match status" value="1"/>
</dbReference>
<evidence type="ECO:0000313" key="3">
    <source>
        <dbReference type="EMBL" id="MBC8571670.1"/>
    </source>
</evidence>
<comment type="subcellular location">
    <subcellularLocation>
        <location evidence="1">Cytoplasm</location>
    </subcellularLocation>
</comment>
<dbReference type="Proteomes" id="UP000657421">
    <property type="component" value="Unassembled WGS sequence"/>
</dbReference>
<sequence>MRDYYNKQLSELEKMMCNMGQMIETAIEDAMTALLEKDQEKAKEIIQNDEKVDHQQKKIEDLCMQLLLSQQPVATDLRQISSAIKMVTDMERIGDHAADISEITLQLTQSGYPHDLTEVKKMAKETINMLKDSLDAYIEKNAQKAVKVIHQDDVVDDYFSRIKKEIIRQINESSEGGEQEADLLMIIKYLERIGDHATNIAEWVLFYITGEHPDVSQL</sequence>
<comment type="subunit">
    <text evidence="1">Homodimer.</text>
</comment>
<protein>
    <recommendedName>
        <fullName evidence="1">Phosphate-specific transport system accessory protein PhoU</fullName>
    </recommendedName>
</protein>
<feature type="domain" description="PhoU" evidence="2">
    <location>
        <begin position="18"/>
        <end position="103"/>
    </location>
</feature>
<gene>
    <name evidence="3" type="primary">phoU</name>
    <name evidence="3" type="ORF">H8716_01005</name>
</gene>
<dbReference type="PANTHER" id="PTHR42930:SF3">
    <property type="entry name" value="PHOSPHATE-SPECIFIC TRANSPORT SYSTEM ACCESSORY PROTEIN PHOU"/>
    <property type="match status" value="1"/>
</dbReference>
<keyword evidence="4" id="KW-1185">Reference proteome</keyword>
<dbReference type="InterPro" id="IPR026022">
    <property type="entry name" value="PhoU_dom"/>
</dbReference>
<proteinExistence type="inferred from homology"/>
<dbReference type="PANTHER" id="PTHR42930">
    <property type="entry name" value="PHOSPHATE-SPECIFIC TRANSPORT SYSTEM ACCESSORY PROTEIN PHOU"/>
    <property type="match status" value="1"/>
</dbReference>
<accession>A0ABR7N5J1</accession>
<evidence type="ECO:0000313" key="4">
    <source>
        <dbReference type="Proteomes" id="UP000657421"/>
    </source>
</evidence>
<dbReference type="RefSeq" id="WP_249306618.1">
    <property type="nucleotide sequence ID" value="NZ_JACRSZ010000001.1"/>
</dbReference>
<dbReference type="SUPFAM" id="SSF109755">
    <property type="entry name" value="PhoU-like"/>
    <property type="match status" value="1"/>
</dbReference>
<keyword evidence="1" id="KW-0813">Transport</keyword>
<dbReference type="PIRSF" id="PIRSF003107">
    <property type="entry name" value="PhoU"/>
    <property type="match status" value="1"/>
</dbReference>
<evidence type="ECO:0000259" key="2">
    <source>
        <dbReference type="Pfam" id="PF01895"/>
    </source>
</evidence>
<dbReference type="InterPro" id="IPR038078">
    <property type="entry name" value="PhoU-like_sf"/>
</dbReference>